<dbReference type="AlphaFoldDB" id="A0A6C2D5S8"/>
<reference evidence="2 3" key="1">
    <citation type="submission" date="2019-01" db="EMBL/GenBank/DDBJ databases">
        <title>Zoogloea oleivorans genome sequencing and assembly.</title>
        <authorList>
            <person name="Tancsics A."/>
            <person name="Farkas M."/>
            <person name="Kriszt B."/>
            <person name="Maroti G."/>
            <person name="Horvath B."/>
        </authorList>
    </citation>
    <scope>NUCLEOTIDE SEQUENCE [LARGE SCALE GENOMIC DNA]</scope>
    <source>
        <strain evidence="2 3">Buc</strain>
    </source>
</reference>
<evidence type="ECO:0000256" key="1">
    <source>
        <dbReference type="SAM" id="MobiDB-lite"/>
    </source>
</evidence>
<organism evidence="2 3">
    <name type="scientific">Zoogloea oleivorans</name>
    <dbReference type="NCBI Taxonomy" id="1552750"/>
    <lineage>
        <taxon>Bacteria</taxon>
        <taxon>Pseudomonadati</taxon>
        <taxon>Pseudomonadota</taxon>
        <taxon>Betaproteobacteria</taxon>
        <taxon>Rhodocyclales</taxon>
        <taxon>Zoogloeaceae</taxon>
        <taxon>Zoogloea</taxon>
    </lineage>
</organism>
<gene>
    <name evidence="2" type="ORF">ETQ85_04560</name>
</gene>
<feature type="compositionally biased region" description="Low complexity" evidence="1">
    <location>
        <begin position="15"/>
        <end position="28"/>
    </location>
</feature>
<keyword evidence="3" id="KW-1185">Reference proteome</keyword>
<feature type="region of interest" description="Disordered" evidence="1">
    <location>
        <begin position="1"/>
        <end position="28"/>
    </location>
</feature>
<evidence type="ECO:0000313" key="2">
    <source>
        <dbReference type="EMBL" id="TYC61331.1"/>
    </source>
</evidence>
<sequence length="70" mass="6854">MPTATKNHGGDRPGAGRPPASPGLQRRAAQHAALAVAALADVAADPKAPAEARVVAAVALLDAARPSVKG</sequence>
<evidence type="ECO:0000313" key="3">
    <source>
        <dbReference type="Proteomes" id="UP000389128"/>
    </source>
</evidence>
<protein>
    <submittedName>
        <fullName evidence="2">Uncharacterized protein</fullName>
    </submittedName>
</protein>
<dbReference type="RefSeq" id="WP_148577866.1">
    <property type="nucleotide sequence ID" value="NZ_SDKK01000003.1"/>
</dbReference>
<accession>A0A6C2D5S8</accession>
<dbReference type="Proteomes" id="UP000389128">
    <property type="component" value="Unassembled WGS sequence"/>
</dbReference>
<proteinExistence type="predicted"/>
<dbReference type="EMBL" id="SDKK01000003">
    <property type="protein sequence ID" value="TYC61331.1"/>
    <property type="molecule type" value="Genomic_DNA"/>
</dbReference>
<name>A0A6C2D5S8_9RHOO</name>
<comment type="caution">
    <text evidence="2">The sequence shown here is derived from an EMBL/GenBank/DDBJ whole genome shotgun (WGS) entry which is preliminary data.</text>
</comment>